<reference evidence="1 2" key="1">
    <citation type="submission" date="2013-09" db="EMBL/GenBank/DDBJ databases">
        <title>Genome sequencing of Phaeobacter antarcticus sp. nov. SM1211.</title>
        <authorList>
            <person name="Zhang X.-Y."/>
            <person name="Liu C."/>
            <person name="Chen X.-L."/>
            <person name="Xie B.-B."/>
            <person name="Qin Q.-L."/>
            <person name="Rong J.-C."/>
            <person name="Zhang Y.-Z."/>
        </authorList>
    </citation>
    <scope>NUCLEOTIDE SEQUENCE [LARGE SCALE GENOMIC DNA]</scope>
    <source>
        <strain evidence="1 2">SM1211</strain>
    </source>
</reference>
<dbReference type="RefSeq" id="WP_099910989.1">
    <property type="nucleotide sequence ID" value="NZ_AWWI01000066.1"/>
</dbReference>
<dbReference type="InterPro" id="IPR036390">
    <property type="entry name" value="WH_DNA-bd_sf"/>
</dbReference>
<accession>A0A2G8RF72</accession>
<evidence type="ECO:0008006" key="3">
    <source>
        <dbReference type="Google" id="ProtNLM"/>
    </source>
</evidence>
<proteinExistence type="predicted"/>
<dbReference type="EMBL" id="AWWI01000066">
    <property type="protein sequence ID" value="PIL20217.1"/>
    <property type="molecule type" value="Genomic_DNA"/>
</dbReference>
<sequence>MSDAAPQVSKATLLLRQFSDGASHQTAELAESLNTSARSVSNTAAILIGHGYLTRSKLGEYVLSLKGREALTQNILITSGPNGPNKVARKRRDTFRTRAWRGMRVRRTFTMADLISDADDGIGSHVSNLSRFLGILQRAGYVVVSARRTPGVAKTSPGFKRYRLVKDTGPIAPVHVARTGMLHDFNLEEDVPCQD</sequence>
<dbReference type="OrthoDB" id="5453597at2"/>
<keyword evidence="2" id="KW-1185">Reference proteome</keyword>
<evidence type="ECO:0000313" key="2">
    <source>
        <dbReference type="Proteomes" id="UP000231259"/>
    </source>
</evidence>
<protein>
    <recommendedName>
        <fullName evidence="3">HTH iclR-type domain-containing protein</fullName>
    </recommendedName>
</protein>
<gene>
    <name evidence="1" type="ORF">P775_11170</name>
</gene>
<name>A0A2G8RF72_9RHOB</name>
<organism evidence="1 2">
    <name type="scientific">Puniceibacterium antarcticum</name>
    <dbReference type="NCBI Taxonomy" id="1206336"/>
    <lineage>
        <taxon>Bacteria</taxon>
        <taxon>Pseudomonadati</taxon>
        <taxon>Pseudomonadota</taxon>
        <taxon>Alphaproteobacteria</taxon>
        <taxon>Rhodobacterales</taxon>
        <taxon>Paracoccaceae</taxon>
        <taxon>Puniceibacterium</taxon>
    </lineage>
</organism>
<dbReference type="SUPFAM" id="SSF46785">
    <property type="entry name" value="Winged helix' DNA-binding domain"/>
    <property type="match status" value="1"/>
</dbReference>
<dbReference type="Proteomes" id="UP000231259">
    <property type="component" value="Unassembled WGS sequence"/>
</dbReference>
<comment type="caution">
    <text evidence="1">The sequence shown here is derived from an EMBL/GenBank/DDBJ whole genome shotgun (WGS) entry which is preliminary data.</text>
</comment>
<dbReference type="AlphaFoldDB" id="A0A2G8RF72"/>
<evidence type="ECO:0000313" key="1">
    <source>
        <dbReference type="EMBL" id="PIL20217.1"/>
    </source>
</evidence>